<sequence>MFMKQITRQTQRSFATTTPIRYSIANTVKQTVFGKDEKQKAEEKAEVMKEKAKATGDRVYVKGSDLAGEAKQGMSEAADSAQGNAEVGKQKAEEKAEDVKPHVESASQKAKEFGHETAKKVSDASEKFQEKTK</sequence>
<gene>
    <name evidence="2" type="ORF">E3Q10_03651</name>
</gene>
<dbReference type="Proteomes" id="UP000305647">
    <property type="component" value="Unassembled WGS sequence"/>
</dbReference>
<name>A0A4T0QRJ4_9BASI</name>
<evidence type="ECO:0000313" key="2">
    <source>
        <dbReference type="EMBL" id="TIC27616.1"/>
    </source>
</evidence>
<dbReference type="AlphaFoldDB" id="A0A4T0QRJ4"/>
<dbReference type="EMBL" id="SPRO01000054">
    <property type="protein sequence ID" value="TIC27616.1"/>
    <property type="molecule type" value="Genomic_DNA"/>
</dbReference>
<feature type="compositionally biased region" description="Basic and acidic residues" evidence="1">
    <location>
        <begin position="88"/>
        <end position="133"/>
    </location>
</feature>
<organism evidence="2 3">
    <name type="scientific">Wallemia mellicola</name>
    <dbReference type="NCBI Taxonomy" id="1708541"/>
    <lineage>
        <taxon>Eukaryota</taxon>
        <taxon>Fungi</taxon>
        <taxon>Dikarya</taxon>
        <taxon>Basidiomycota</taxon>
        <taxon>Wallemiomycotina</taxon>
        <taxon>Wallemiomycetes</taxon>
        <taxon>Wallemiales</taxon>
        <taxon>Wallemiaceae</taxon>
        <taxon>Wallemia</taxon>
    </lineage>
</organism>
<reference evidence="2 3" key="1">
    <citation type="submission" date="2019-03" db="EMBL/GenBank/DDBJ databases">
        <title>Sequencing 25 genomes of Wallemia mellicola.</title>
        <authorList>
            <person name="Gostincar C."/>
        </authorList>
    </citation>
    <scope>NUCLEOTIDE SEQUENCE [LARGE SCALE GENOMIC DNA]</scope>
    <source>
        <strain evidence="2 3">EXF-8738</strain>
    </source>
</reference>
<evidence type="ECO:0000313" key="3">
    <source>
        <dbReference type="Proteomes" id="UP000305647"/>
    </source>
</evidence>
<dbReference type="OMA" id="ACKPRAF"/>
<feature type="region of interest" description="Disordered" evidence="1">
    <location>
        <begin position="69"/>
        <end position="133"/>
    </location>
</feature>
<comment type="caution">
    <text evidence="2">The sequence shown here is derived from an EMBL/GenBank/DDBJ whole genome shotgun (WGS) entry which is preliminary data.</text>
</comment>
<proteinExistence type="predicted"/>
<protein>
    <submittedName>
        <fullName evidence="2">Uncharacterized protein</fullName>
    </submittedName>
</protein>
<accession>A0A4T0QRJ4</accession>
<evidence type="ECO:0000256" key="1">
    <source>
        <dbReference type="SAM" id="MobiDB-lite"/>
    </source>
</evidence>